<proteinExistence type="predicted"/>
<keyword evidence="2" id="KW-1185">Reference proteome</keyword>
<sequence length="116" mass="12652">MKELLPAPELPRKTTLNTRWGLTSVLWDSAARAAAVSLNSGSGAVHSPLPGHLLLRLQQAELSQRRLQLLPAALHLLLQLDVEAAQLLVLLLDVRLFAAQLPDSGFQLRTKTGLIH</sequence>
<evidence type="ECO:0000313" key="2">
    <source>
        <dbReference type="Proteomes" id="UP000314294"/>
    </source>
</evidence>
<accession>A0A4Z2J9T5</accession>
<protein>
    <submittedName>
        <fullName evidence="1">Uncharacterized protein</fullName>
    </submittedName>
</protein>
<dbReference type="Proteomes" id="UP000314294">
    <property type="component" value="Unassembled WGS sequence"/>
</dbReference>
<evidence type="ECO:0000313" key="1">
    <source>
        <dbReference type="EMBL" id="TNN86986.1"/>
    </source>
</evidence>
<dbReference type="EMBL" id="SRLO01000012">
    <property type="protein sequence ID" value="TNN86986.1"/>
    <property type="molecule type" value="Genomic_DNA"/>
</dbReference>
<organism evidence="1 2">
    <name type="scientific">Liparis tanakae</name>
    <name type="common">Tanaka's snailfish</name>
    <dbReference type="NCBI Taxonomy" id="230148"/>
    <lineage>
        <taxon>Eukaryota</taxon>
        <taxon>Metazoa</taxon>
        <taxon>Chordata</taxon>
        <taxon>Craniata</taxon>
        <taxon>Vertebrata</taxon>
        <taxon>Euteleostomi</taxon>
        <taxon>Actinopterygii</taxon>
        <taxon>Neopterygii</taxon>
        <taxon>Teleostei</taxon>
        <taxon>Neoteleostei</taxon>
        <taxon>Acanthomorphata</taxon>
        <taxon>Eupercaria</taxon>
        <taxon>Perciformes</taxon>
        <taxon>Cottioidei</taxon>
        <taxon>Cottales</taxon>
        <taxon>Liparidae</taxon>
        <taxon>Liparis</taxon>
    </lineage>
</organism>
<comment type="caution">
    <text evidence="1">The sequence shown here is derived from an EMBL/GenBank/DDBJ whole genome shotgun (WGS) entry which is preliminary data.</text>
</comment>
<dbReference type="AlphaFoldDB" id="A0A4Z2J9T5"/>
<name>A0A4Z2J9T5_9TELE</name>
<gene>
    <name evidence="1" type="ORF">EYF80_002741</name>
</gene>
<reference evidence="1 2" key="1">
    <citation type="submission" date="2019-03" db="EMBL/GenBank/DDBJ databases">
        <title>First draft genome of Liparis tanakae, snailfish: a comprehensive survey of snailfish specific genes.</title>
        <authorList>
            <person name="Kim W."/>
            <person name="Song I."/>
            <person name="Jeong J.-H."/>
            <person name="Kim D."/>
            <person name="Kim S."/>
            <person name="Ryu S."/>
            <person name="Song J.Y."/>
            <person name="Lee S.K."/>
        </authorList>
    </citation>
    <scope>NUCLEOTIDE SEQUENCE [LARGE SCALE GENOMIC DNA]</scope>
    <source>
        <tissue evidence="1">Muscle</tissue>
    </source>
</reference>